<organismHost>
    <name type="scientific">Acanthamoeba</name>
    <dbReference type="NCBI Taxonomy" id="5754"/>
</organismHost>
<accession>D2XA62</accession>
<dbReference type="RefSeq" id="YP_003406801.1">
    <property type="nucleotide sequence ID" value="NC_013756.1"/>
</dbReference>
<gene>
    <name evidence="1" type="ORF">MAR_ORF053</name>
</gene>
<dbReference type="GeneID" id="8746290"/>
<organism evidence="1 2">
    <name type="scientific">Marseillevirus marseillevirus</name>
    <name type="common">GBM</name>
    <dbReference type="NCBI Taxonomy" id="694581"/>
    <lineage>
        <taxon>Viruses</taxon>
        <taxon>Varidnaviria</taxon>
        <taxon>Bamfordvirae</taxon>
        <taxon>Nucleocytoviricota</taxon>
        <taxon>Megaviricetes</taxon>
        <taxon>Pimascovirales</taxon>
        <taxon>Pimascovirales incertae sedis</taxon>
        <taxon>Marseilleviridae</taxon>
        <taxon>Marseillevirus</taxon>
        <taxon>Marseillevirus massiliense</taxon>
    </lineage>
</organism>
<evidence type="ECO:0000313" key="2">
    <source>
        <dbReference type="Proteomes" id="UP000029780"/>
    </source>
</evidence>
<dbReference type="Proteomes" id="UP000029780">
    <property type="component" value="Segment"/>
</dbReference>
<evidence type="ECO:0000313" key="1">
    <source>
        <dbReference type="EMBL" id="ADB03839.1"/>
    </source>
</evidence>
<keyword evidence="2" id="KW-1185">Reference proteome</keyword>
<reference evidence="1 2" key="1">
    <citation type="journal article" date="2009" name="Proc. Natl. Acad. Sci. U.S.A.">
        <title>Giant Marseillevirus highlights the role of amoebae as a melting pot in emergence of chimeric microorganisms.</title>
        <authorList>
            <person name="Boyer M."/>
            <person name="Yutin N."/>
            <person name="Pagnier I."/>
            <person name="Barrassi L."/>
            <person name="Fournous G."/>
            <person name="Espinosa L."/>
            <person name="Robert C."/>
            <person name="Azza S."/>
            <person name="Sun S."/>
            <person name="Rossmann M.G."/>
            <person name="Suzan-Monti M."/>
            <person name="La Scola B."/>
            <person name="Koonin E.V."/>
            <person name="Raoult D."/>
        </authorList>
    </citation>
    <scope>NUCLEOTIDE SEQUENCE [LARGE SCALE GENOMIC DNA]</scope>
    <source>
        <strain evidence="1 2">T19</strain>
    </source>
</reference>
<protein>
    <submittedName>
        <fullName evidence="1">Uncharacterized protein</fullName>
    </submittedName>
</protein>
<proteinExistence type="predicted"/>
<dbReference type="EMBL" id="GU071086">
    <property type="protein sequence ID" value="ADB03839.1"/>
    <property type="molecule type" value="Genomic_DNA"/>
</dbReference>
<sequence length="76" mass="8386">MSSTGGCPTSCETTCGGSQCKVSRELRGGLSYNRLVSSFHEPKRRKRQHPQIAGNSLEPQLPLLERVAPSVMAWVW</sequence>
<dbReference type="KEGG" id="vg:8746290"/>
<name>D2XA62_GBMV</name>